<dbReference type="EMBL" id="JAXOVC010000010">
    <property type="protein sequence ID" value="KAK4496458.1"/>
    <property type="molecule type" value="Genomic_DNA"/>
</dbReference>
<sequence length="183" mass="21533">MTSKMQQYKRDKLYLPTATSNPGRQPDAGDYQNYKKESAFRRLVSGALRSPPAERQRREPSSREYDSKRQTIAGPPEPTPRAPPDEDRERRHRSHRKSTYSEAPRQAPRDDYDYRRAADERRYSKQSVMRADLKPLSSNPMSTIDVREYRPVEPRSQNRATVDARRPYTTERLSRGSRRREGY</sequence>
<accession>A0ABR0E4V5</accession>
<feature type="region of interest" description="Disordered" evidence="1">
    <location>
        <begin position="1"/>
        <end position="183"/>
    </location>
</feature>
<proteinExistence type="predicted"/>
<evidence type="ECO:0000313" key="3">
    <source>
        <dbReference type="Proteomes" id="UP001305779"/>
    </source>
</evidence>
<feature type="compositionally biased region" description="Basic and acidic residues" evidence="1">
    <location>
        <begin position="162"/>
        <end position="183"/>
    </location>
</feature>
<name>A0ABR0E4V5_ZASCE</name>
<evidence type="ECO:0000256" key="1">
    <source>
        <dbReference type="SAM" id="MobiDB-lite"/>
    </source>
</evidence>
<comment type="caution">
    <text evidence="2">The sequence shown here is derived from an EMBL/GenBank/DDBJ whole genome shotgun (WGS) entry which is preliminary data.</text>
</comment>
<reference evidence="2 3" key="1">
    <citation type="journal article" date="2023" name="G3 (Bethesda)">
        <title>A chromosome-level genome assembly of Zasmidium syzygii isolated from banana leaves.</title>
        <authorList>
            <person name="van Westerhoven A.C."/>
            <person name="Mehrabi R."/>
            <person name="Talebi R."/>
            <person name="Steentjes M.B.F."/>
            <person name="Corcolon B."/>
            <person name="Chong P.A."/>
            <person name="Kema G.H.J."/>
            <person name="Seidl M.F."/>
        </authorList>
    </citation>
    <scope>NUCLEOTIDE SEQUENCE [LARGE SCALE GENOMIC DNA]</scope>
    <source>
        <strain evidence="2 3">P124</strain>
    </source>
</reference>
<keyword evidence="3" id="KW-1185">Reference proteome</keyword>
<organism evidence="2 3">
    <name type="scientific">Zasmidium cellare</name>
    <name type="common">Wine cellar mold</name>
    <name type="synonym">Racodium cellare</name>
    <dbReference type="NCBI Taxonomy" id="395010"/>
    <lineage>
        <taxon>Eukaryota</taxon>
        <taxon>Fungi</taxon>
        <taxon>Dikarya</taxon>
        <taxon>Ascomycota</taxon>
        <taxon>Pezizomycotina</taxon>
        <taxon>Dothideomycetes</taxon>
        <taxon>Dothideomycetidae</taxon>
        <taxon>Mycosphaerellales</taxon>
        <taxon>Mycosphaerellaceae</taxon>
        <taxon>Zasmidium</taxon>
    </lineage>
</organism>
<feature type="compositionally biased region" description="Basic and acidic residues" evidence="1">
    <location>
        <begin position="52"/>
        <end position="69"/>
    </location>
</feature>
<feature type="compositionally biased region" description="Basic and acidic residues" evidence="1">
    <location>
        <begin position="107"/>
        <end position="123"/>
    </location>
</feature>
<dbReference type="Proteomes" id="UP001305779">
    <property type="component" value="Unassembled WGS sequence"/>
</dbReference>
<protein>
    <submittedName>
        <fullName evidence="2">Uncharacterized protein</fullName>
    </submittedName>
</protein>
<evidence type="ECO:0000313" key="2">
    <source>
        <dbReference type="EMBL" id="KAK4496458.1"/>
    </source>
</evidence>
<gene>
    <name evidence="2" type="ORF">PRZ48_012438</name>
</gene>